<evidence type="ECO:0000313" key="3">
    <source>
        <dbReference type="Proteomes" id="UP000054217"/>
    </source>
</evidence>
<feature type="region of interest" description="Disordered" evidence="1">
    <location>
        <begin position="382"/>
        <end position="644"/>
    </location>
</feature>
<feature type="region of interest" description="Disordered" evidence="1">
    <location>
        <begin position="16"/>
        <end position="46"/>
    </location>
</feature>
<reference evidence="2 3" key="1">
    <citation type="submission" date="2014-04" db="EMBL/GenBank/DDBJ databases">
        <authorList>
            <consortium name="DOE Joint Genome Institute"/>
            <person name="Kuo A."/>
            <person name="Kohler A."/>
            <person name="Costa M.D."/>
            <person name="Nagy L.G."/>
            <person name="Floudas D."/>
            <person name="Copeland A."/>
            <person name="Barry K.W."/>
            <person name="Cichocki N."/>
            <person name="Veneault-Fourrey C."/>
            <person name="LaButti K."/>
            <person name="Lindquist E.A."/>
            <person name="Lipzen A."/>
            <person name="Lundell T."/>
            <person name="Morin E."/>
            <person name="Murat C."/>
            <person name="Sun H."/>
            <person name="Tunlid A."/>
            <person name="Henrissat B."/>
            <person name="Grigoriev I.V."/>
            <person name="Hibbett D.S."/>
            <person name="Martin F."/>
            <person name="Nordberg H.P."/>
            <person name="Cantor M.N."/>
            <person name="Hua S.X."/>
        </authorList>
    </citation>
    <scope>NUCLEOTIDE SEQUENCE [LARGE SCALE GENOMIC DNA]</scope>
    <source>
        <strain evidence="2 3">Marx 270</strain>
    </source>
</reference>
<protein>
    <submittedName>
        <fullName evidence="2">Uncharacterized protein</fullName>
    </submittedName>
</protein>
<dbReference type="EMBL" id="KN831944">
    <property type="protein sequence ID" value="KIO15239.1"/>
    <property type="molecule type" value="Genomic_DNA"/>
</dbReference>
<organism evidence="2 3">
    <name type="scientific">Pisolithus tinctorius Marx 270</name>
    <dbReference type="NCBI Taxonomy" id="870435"/>
    <lineage>
        <taxon>Eukaryota</taxon>
        <taxon>Fungi</taxon>
        <taxon>Dikarya</taxon>
        <taxon>Basidiomycota</taxon>
        <taxon>Agaricomycotina</taxon>
        <taxon>Agaricomycetes</taxon>
        <taxon>Agaricomycetidae</taxon>
        <taxon>Boletales</taxon>
        <taxon>Sclerodermatineae</taxon>
        <taxon>Pisolithaceae</taxon>
        <taxon>Pisolithus</taxon>
    </lineage>
</organism>
<feature type="region of interest" description="Disordered" evidence="1">
    <location>
        <begin position="155"/>
        <end position="201"/>
    </location>
</feature>
<proteinExistence type="predicted"/>
<dbReference type="STRING" id="870435.A0A0C3Q068"/>
<feature type="compositionally biased region" description="Low complexity" evidence="1">
    <location>
        <begin position="578"/>
        <end position="594"/>
    </location>
</feature>
<feature type="compositionally biased region" description="Low complexity" evidence="1">
    <location>
        <begin position="254"/>
        <end position="268"/>
    </location>
</feature>
<feature type="region of interest" description="Disordered" evidence="1">
    <location>
        <begin position="282"/>
        <end position="301"/>
    </location>
</feature>
<dbReference type="HOGENOM" id="CLU_014804_0_0_1"/>
<sequence length="656" mass="71199">MPASISPLALLVPRPQIPANHASPSTPAGHRVSGLSSLPHTPQRSPVASHIFISPPSAHRNSTDSWNSSNYDLEDPAAVWKDEEVRLLSRTLDALPAHLITPFNGPVPPSNLLDKIARGISAAKGPNDWPHTVRATRIKLLELARIKAREERYANLHEQVDNTTRSSSASKSEKRSRTPDPSEVLQQRTNTPLGVRRPLYRQSSMDFMSSLGLDKHESITRLSSRFQRHDRTLHHPYHRPAHLRHRSEHANARSFSPSTPSSSTLNSNNISCLRKSTASATSASTSSFGSPMSHCAPLRPSSLRRASTATLASISDAHEDSAKGVVMDPAFNLDSKANAGTKGFPKFQCTTAYGGGKDQSPAPVVLMSSTKKLRVSDVAKEVHLTRPTVDGPTTPRTPLPGSRVVTEQKSTPSGTTSPANVRKARKGHKPQLSLSSDEEYQERLKTAKKPRTREPSWTALLASPLPTQPLFVSPHYATRRPKPLSTAGNELSRNSETWTSDSSRMSTDNDLSTGSTDTAPTSVSSASQGKHKTPKVDAHTHIQSPSQKKPARRNLARNPSMFGPELPNPQKTPESPARIPLSSPRVVSPSMSPRSAPPVTPALTSTPSLSPACSRPRTLKRAARRIEFGNIQPSPREDMRKETGGNMMLGSAFQLG</sequence>
<feature type="compositionally biased region" description="Polar residues" evidence="1">
    <location>
        <begin position="602"/>
        <end position="611"/>
    </location>
</feature>
<reference evidence="3" key="2">
    <citation type="submission" date="2015-01" db="EMBL/GenBank/DDBJ databases">
        <title>Evolutionary Origins and Diversification of the Mycorrhizal Mutualists.</title>
        <authorList>
            <consortium name="DOE Joint Genome Institute"/>
            <consortium name="Mycorrhizal Genomics Consortium"/>
            <person name="Kohler A."/>
            <person name="Kuo A."/>
            <person name="Nagy L.G."/>
            <person name="Floudas D."/>
            <person name="Copeland A."/>
            <person name="Barry K.W."/>
            <person name="Cichocki N."/>
            <person name="Veneault-Fourrey C."/>
            <person name="LaButti K."/>
            <person name="Lindquist E.A."/>
            <person name="Lipzen A."/>
            <person name="Lundell T."/>
            <person name="Morin E."/>
            <person name="Murat C."/>
            <person name="Riley R."/>
            <person name="Ohm R."/>
            <person name="Sun H."/>
            <person name="Tunlid A."/>
            <person name="Henrissat B."/>
            <person name="Grigoriev I.V."/>
            <person name="Hibbett D.S."/>
            <person name="Martin F."/>
        </authorList>
    </citation>
    <scope>NUCLEOTIDE SEQUENCE [LARGE SCALE GENOMIC DNA]</scope>
    <source>
        <strain evidence="3">Marx 270</strain>
    </source>
</reference>
<dbReference type="OrthoDB" id="433738at2759"/>
<accession>A0A0C3Q068</accession>
<feature type="compositionally biased region" description="Polar residues" evidence="1">
    <location>
        <begin position="486"/>
        <end position="528"/>
    </location>
</feature>
<feature type="compositionally biased region" description="Polar residues" evidence="1">
    <location>
        <begin position="34"/>
        <end position="46"/>
    </location>
</feature>
<feature type="region of interest" description="Disordered" evidence="1">
    <location>
        <begin position="242"/>
        <end position="268"/>
    </location>
</feature>
<keyword evidence="3" id="KW-1185">Reference proteome</keyword>
<gene>
    <name evidence="2" type="ORF">M404DRAFT_11888</name>
</gene>
<evidence type="ECO:0000256" key="1">
    <source>
        <dbReference type="SAM" id="MobiDB-lite"/>
    </source>
</evidence>
<dbReference type="AlphaFoldDB" id="A0A0C3Q068"/>
<feature type="compositionally biased region" description="Polar residues" evidence="1">
    <location>
        <begin position="405"/>
        <end position="419"/>
    </location>
</feature>
<feature type="compositionally biased region" description="Basic and acidic residues" evidence="1">
    <location>
        <begin position="171"/>
        <end position="180"/>
    </location>
</feature>
<name>A0A0C3Q068_PISTI</name>
<dbReference type="Proteomes" id="UP000054217">
    <property type="component" value="Unassembled WGS sequence"/>
</dbReference>
<evidence type="ECO:0000313" key="2">
    <source>
        <dbReference type="EMBL" id="KIO15239.1"/>
    </source>
</evidence>
<dbReference type="InParanoid" id="A0A0C3Q068"/>